<gene>
    <name evidence="8" type="ORF">RB653_007200</name>
</gene>
<dbReference type="GO" id="GO:0005770">
    <property type="term" value="C:late endosome"/>
    <property type="evidence" value="ECO:0007669"/>
    <property type="project" value="TreeGrafter"/>
</dbReference>
<keyword evidence="9" id="KW-1185">Reference proteome</keyword>
<dbReference type="GO" id="GO:0005525">
    <property type="term" value="F:GTP binding"/>
    <property type="evidence" value="ECO:0007669"/>
    <property type="project" value="UniProtKB-UniRule"/>
</dbReference>
<feature type="region of interest" description="Disordered" evidence="7">
    <location>
        <begin position="12"/>
        <end position="40"/>
    </location>
</feature>
<dbReference type="SMART" id="SM00175">
    <property type="entry name" value="RAB"/>
    <property type="match status" value="1"/>
</dbReference>
<sequence length="251" mass="28422">MNKGGDIFAKEFDTDPDFSDNTNTTNIISNNKNNNNSNNEIDDADVEKHLYKVLLIGDYAVGKSSIIKRYCTGIFSPNYKLTIGVDFSVKDIEWEKNKIVSLQLWDIAGHERFGTMTRVYYRYAIAAIIVFDLSRPSTFDAVTKWREDVNSKVVLANQEPIPVLLLANKSDLSTSYVDSDMLDRFCKENNFIGWFATSASSDTNINEAMHFLTKEILEVAKTNHPPKPEEDTLELTKTNDDKSDNSKSCCK</sequence>
<comment type="caution">
    <text evidence="8">The sequence shown here is derived from an EMBL/GenBank/DDBJ whole genome shotgun (WGS) entry which is preliminary data.</text>
</comment>
<evidence type="ECO:0000313" key="9">
    <source>
        <dbReference type="Proteomes" id="UP001344447"/>
    </source>
</evidence>
<dbReference type="PANTHER" id="PTHR47981:SF39">
    <property type="entry name" value="RAS-RELATED PROTEIN RAB"/>
    <property type="match status" value="1"/>
</dbReference>
<evidence type="ECO:0000256" key="5">
    <source>
        <dbReference type="ARBA" id="ARBA00023289"/>
    </source>
</evidence>
<keyword evidence="5 6" id="KW-0636">Prenylation</keyword>
<dbReference type="GO" id="GO:0005802">
    <property type="term" value="C:trans-Golgi network"/>
    <property type="evidence" value="ECO:0007669"/>
    <property type="project" value="UniProtKB-UniRule"/>
</dbReference>
<dbReference type="AlphaFoldDB" id="A0AAN7TLD9"/>
<dbReference type="GO" id="GO:0005764">
    <property type="term" value="C:lysosome"/>
    <property type="evidence" value="ECO:0007669"/>
    <property type="project" value="TreeGrafter"/>
</dbReference>
<dbReference type="PROSITE" id="PS51419">
    <property type="entry name" value="RAB"/>
    <property type="match status" value="1"/>
</dbReference>
<dbReference type="Pfam" id="PF00071">
    <property type="entry name" value="Ras"/>
    <property type="match status" value="1"/>
</dbReference>
<protein>
    <recommendedName>
        <fullName evidence="6">Ras-related protein Rab</fullName>
    </recommendedName>
</protein>
<reference evidence="8 9" key="1">
    <citation type="submission" date="2023-11" db="EMBL/GenBank/DDBJ databases">
        <title>Dfirmibasis_genome.</title>
        <authorList>
            <person name="Edelbroek B."/>
            <person name="Kjellin J."/>
            <person name="Jerlstrom-Hultqvist J."/>
            <person name="Soderbom F."/>
        </authorList>
    </citation>
    <scope>NUCLEOTIDE SEQUENCE [LARGE SCALE GENOMIC DNA]</scope>
    <source>
        <strain evidence="8 9">TNS-C-14</strain>
    </source>
</reference>
<feature type="region of interest" description="Disordered" evidence="7">
    <location>
        <begin position="221"/>
        <end position="251"/>
    </location>
</feature>
<dbReference type="CDD" id="cd04107">
    <property type="entry name" value="Rab32_Rab38"/>
    <property type="match status" value="1"/>
</dbReference>
<dbReference type="InterPro" id="IPR005225">
    <property type="entry name" value="Small_GTP-bd"/>
</dbReference>
<dbReference type="GO" id="GO:0008333">
    <property type="term" value="P:endosome to lysosome transport"/>
    <property type="evidence" value="ECO:0007669"/>
    <property type="project" value="TreeGrafter"/>
</dbReference>
<evidence type="ECO:0000256" key="4">
    <source>
        <dbReference type="ARBA" id="ARBA00023288"/>
    </source>
</evidence>
<keyword evidence="2 6" id="KW-0547">Nucleotide-binding</keyword>
<evidence type="ECO:0000256" key="2">
    <source>
        <dbReference type="ARBA" id="ARBA00022741"/>
    </source>
</evidence>
<comment type="function">
    <text evidence="6">The small GTPases Rab are key regulators in vesicle trafficking.</text>
</comment>
<dbReference type="GO" id="GO:0045335">
    <property type="term" value="C:phagocytic vesicle"/>
    <property type="evidence" value="ECO:0007669"/>
    <property type="project" value="TreeGrafter"/>
</dbReference>
<dbReference type="GO" id="GO:0016020">
    <property type="term" value="C:membrane"/>
    <property type="evidence" value="ECO:0007669"/>
    <property type="project" value="UniProtKB-SubCell"/>
</dbReference>
<evidence type="ECO:0000256" key="3">
    <source>
        <dbReference type="ARBA" id="ARBA00023134"/>
    </source>
</evidence>
<dbReference type="SMART" id="SM00176">
    <property type="entry name" value="RAN"/>
    <property type="match status" value="1"/>
</dbReference>
<dbReference type="FunFam" id="3.40.50.300:FF:002133">
    <property type="entry name" value="Ras family protein"/>
    <property type="match status" value="1"/>
</dbReference>
<keyword evidence="3 6" id="KW-0342">GTP-binding</keyword>
<dbReference type="EMBL" id="JAVFKY010000005">
    <property type="protein sequence ID" value="KAK5576062.1"/>
    <property type="molecule type" value="Genomic_DNA"/>
</dbReference>
<dbReference type="GO" id="GO:0090385">
    <property type="term" value="P:phagosome-lysosome fusion"/>
    <property type="evidence" value="ECO:0007669"/>
    <property type="project" value="TreeGrafter"/>
</dbReference>
<evidence type="ECO:0000256" key="7">
    <source>
        <dbReference type="SAM" id="MobiDB-lite"/>
    </source>
</evidence>
<comment type="subcellular location">
    <subcellularLocation>
        <location evidence="6">Membrane</location>
        <topology evidence="6">Lipid-anchor</topology>
    </subcellularLocation>
</comment>
<dbReference type="PRINTS" id="PR00449">
    <property type="entry name" value="RASTRNSFRMNG"/>
</dbReference>
<accession>A0AAN7TLD9</accession>
<evidence type="ECO:0000256" key="6">
    <source>
        <dbReference type="RuleBase" id="RU367128"/>
    </source>
</evidence>
<dbReference type="Proteomes" id="UP001344447">
    <property type="component" value="Unassembled WGS sequence"/>
</dbReference>
<proteinExistence type="inferred from homology"/>
<feature type="compositionally biased region" description="Low complexity" evidence="7">
    <location>
        <begin position="19"/>
        <end position="39"/>
    </location>
</feature>
<dbReference type="Gene3D" id="3.40.50.300">
    <property type="entry name" value="P-loop containing nucleotide triphosphate hydrolases"/>
    <property type="match status" value="1"/>
</dbReference>
<dbReference type="InterPro" id="IPR001806">
    <property type="entry name" value="Small_GTPase"/>
</dbReference>
<dbReference type="SUPFAM" id="SSF52540">
    <property type="entry name" value="P-loop containing nucleoside triphosphate hydrolases"/>
    <property type="match status" value="1"/>
</dbReference>
<organism evidence="8 9">
    <name type="scientific">Dictyostelium firmibasis</name>
    <dbReference type="NCBI Taxonomy" id="79012"/>
    <lineage>
        <taxon>Eukaryota</taxon>
        <taxon>Amoebozoa</taxon>
        <taxon>Evosea</taxon>
        <taxon>Eumycetozoa</taxon>
        <taxon>Dictyostelia</taxon>
        <taxon>Dictyosteliales</taxon>
        <taxon>Dictyosteliaceae</taxon>
        <taxon>Dictyostelium</taxon>
    </lineage>
</organism>
<evidence type="ECO:0000313" key="8">
    <source>
        <dbReference type="EMBL" id="KAK5576062.1"/>
    </source>
</evidence>
<keyword evidence="6" id="KW-0472">Membrane</keyword>
<dbReference type="PROSITE" id="PS51421">
    <property type="entry name" value="RAS"/>
    <property type="match status" value="1"/>
</dbReference>
<dbReference type="GO" id="GO:0003924">
    <property type="term" value="F:GTPase activity"/>
    <property type="evidence" value="ECO:0007669"/>
    <property type="project" value="UniProtKB-UniRule"/>
</dbReference>
<evidence type="ECO:0000256" key="1">
    <source>
        <dbReference type="ARBA" id="ARBA00006270"/>
    </source>
</evidence>
<dbReference type="SMART" id="SM00173">
    <property type="entry name" value="RAS"/>
    <property type="match status" value="1"/>
</dbReference>
<keyword evidence="4 6" id="KW-0449">Lipoprotein</keyword>
<comment type="similarity">
    <text evidence="1 6">Belongs to the small GTPase superfamily. Rab family.</text>
</comment>
<dbReference type="SMART" id="SM00174">
    <property type="entry name" value="RHO"/>
    <property type="match status" value="1"/>
</dbReference>
<name>A0AAN7TLD9_9MYCE</name>
<dbReference type="InterPro" id="IPR027417">
    <property type="entry name" value="P-loop_NTPase"/>
</dbReference>
<dbReference type="NCBIfam" id="TIGR00231">
    <property type="entry name" value="small_GTP"/>
    <property type="match status" value="1"/>
</dbReference>
<dbReference type="InterPro" id="IPR030697">
    <property type="entry name" value="Rab29/Rab38/Rab32"/>
</dbReference>
<dbReference type="PANTHER" id="PTHR47981">
    <property type="entry name" value="RAB FAMILY"/>
    <property type="match status" value="1"/>
</dbReference>